<evidence type="ECO:0000256" key="5">
    <source>
        <dbReference type="ARBA" id="ARBA00022989"/>
    </source>
</evidence>
<evidence type="ECO:0000256" key="4">
    <source>
        <dbReference type="ARBA" id="ARBA00022692"/>
    </source>
</evidence>
<dbReference type="PROSITE" id="PS50928">
    <property type="entry name" value="ABC_TM1"/>
    <property type="match status" value="1"/>
</dbReference>
<feature type="domain" description="ABC transmembrane type-1" evidence="8">
    <location>
        <begin position="70"/>
        <end position="284"/>
    </location>
</feature>
<name>A0A0A3I5P2_9BACL</name>
<feature type="transmembrane region" description="Helical" evidence="7">
    <location>
        <begin position="74"/>
        <end position="98"/>
    </location>
</feature>
<accession>A0A0A3I5P2</accession>
<dbReference type="Proteomes" id="UP000030416">
    <property type="component" value="Unassembled WGS sequence"/>
</dbReference>
<gene>
    <name evidence="9" type="ORF">CD29_12710</name>
</gene>
<dbReference type="GO" id="GO:0055085">
    <property type="term" value="P:transmembrane transport"/>
    <property type="evidence" value="ECO:0007669"/>
    <property type="project" value="InterPro"/>
</dbReference>
<evidence type="ECO:0000256" key="6">
    <source>
        <dbReference type="ARBA" id="ARBA00023136"/>
    </source>
</evidence>
<feature type="transmembrane region" description="Helical" evidence="7">
    <location>
        <begin position="140"/>
        <end position="161"/>
    </location>
</feature>
<dbReference type="GO" id="GO:0005886">
    <property type="term" value="C:plasma membrane"/>
    <property type="evidence" value="ECO:0007669"/>
    <property type="project" value="UniProtKB-SubCell"/>
</dbReference>
<evidence type="ECO:0000259" key="8">
    <source>
        <dbReference type="PROSITE" id="PS50928"/>
    </source>
</evidence>
<dbReference type="InterPro" id="IPR000515">
    <property type="entry name" value="MetI-like"/>
</dbReference>
<dbReference type="InterPro" id="IPR035906">
    <property type="entry name" value="MetI-like_sf"/>
</dbReference>
<proteinExistence type="inferred from homology"/>
<dbReference type="RefSeq" id="WP_036187194.1">
    <property type="nucleotide sequence ID" value="NZ_AVDA01000014.1"/>
</dbReference>
<organism evidence="9 10">
    <name type="scientific">Ureibacillus manganicus DSM 26584</name>
    <dbReference type="NCBI Taxonomy" id="1384049"/>
    <lineage>
        <taxon>Bacteria</taxon>
        <taxon>Bacillati</taxon>
        <taxon>Bacillota</taxon>
        <taxon>Bacilli</taxon>
        <taxon>Bacillales</taxon>
        <taxon>Caryophanaceae</taxon>
        <taxon>Ureibacillus</taxon>
    </lineage>
</organism>
<evidence type="ECO:0000256" key="3">
    <source>
        <dbReference type="ARBA" id="ARBA00022475"/>
    </source>
</evidence>
<dbReference type="EMBL" id="JPVN01000014">
    <property type="protein sequence ID" value="KGR78013.1"/>
    <property type="molecule type" value="Genomic_DNA"/>
</dbReference>
<dbReference type="STRING" id="1384049.CD29_12710"/>
<dbReference type="OrthoDB" id="9810086at2"/>
<comment type="caution">
    <text evidence="9">The sequence shown here is derived from an EMBL/GenBank/DDBJ whole genome shotgun (WGS) entry which is preliminary data.</text>
</comment>
<dbReference type="eggNOG" id="COG0395">
    <property type="taxonomic scope" value="Bacteria"/>
</dbReference>
<feature type="transmembrane region" description="Helical" evidence="7">
    <location>
        <begin position="265"/>
        <end position="284"/>
    </location>
</feature>
<keyword evidence="3" id="KW-1003">Cell membrane</keyword>
<evidence type="ECO:0000256" key="1">
    <source>
        <dbReference type="ARBA" id="ARBA00004651"/>
    </source>
</evidence>
<sequence length="299" mass="33533">MSNSMVGPKALRFLNILLIVLFCLAIILPFLHVLAISFNSGVDAQKGGIGFWPREWSFENYTEVFKQDNLLNGLFISIFRTVVGTVIGVALMSMAAYAMTIKTLPGRKQITFFVFFTMLFSGGTVPYYLVLTELNLTNTIWVFIIPSLYSVTNILLLRTSFNQLPFSVIEAARIDGCSEFKIFRSIVIPMSKPVLATISLFTAVGHWNDWYYGSFFVRDASLKPLATLLQEMLTRQAALSDILLRNSGSMAYSQLDKITVTSESLQMATIIVVMIPMVLIYPFIQKYFVKGITVGSIKE</sequence>
<evidence type="ECO:0000256" key="2">
    <source>
        <dbReference type="ARBA" id="ARBA00022448"/>
    </source>
</evidence>
<dbReference type="Pfam" id="PF00528">
    <property type="entry name" value="BPD_transp_1"/>
    <property type="match status" value="1"/>
</dbReference>
<keyword evidence="4 7" id="KW-0812">Transmembrane</keyword>
<protein>
    <submittedName>
        <fullName evidence="9">Sugar ABC transporter permease</fullName>
    </submittedName>
</protein>
<feature type="transmembrane region" description="Helical" evidence="7">
    <location>
        <begin position="110"/>
        <end position="128"/>
    </location>
</feature>
<dbReference type="AlphaFoldDB" id="A0A0A3I5P2"/>
<comment type="subcellular location">
    <subcellularLocation>
        <location evidence="1 7">Cell membrane</location>
        <topology evidence="1 7">Multi-pass membrane protein</topology>
    </subcellularLocation>
</comment>
<dbReference type="PANTHER" id="PTHR43744:SF9">
    <property type="entry name" value="POLYGALACTURONAN_RHAMNOGALACTURONAN TRANSPORT SYSTEM PERMEASE PROTEIN YTCP"/>
    <property type="match status" value="1"/>
</dbReference>
<keyword evidence="6 7" id="KW-0472">Membrane</keyword>
<keyword evidence="10" id="KW-1185">Reference proteome</keyword>
<evidence type="ECO:0000256" key="7">
    <source>
        <dbReference type="RuleBase" id="RU363032"/>
    </source>
</evidence>
<comment type="similarity">
    <text evidence="7">Belongs to the binding-protein-dependent transport system permease family.</text>
</comment>
<dbReference type="PANTHER" id="PTHR43744">
    <property type="entry name" value="ABC TRANSPORTER PERMEASE PROTEIN MG189-RELATED-RELATED"/>
    <property type="match status" value="1"/>
</dbReference>
<evidence type="ECO:0000313" key="9">
    <source>
        <dbReference type="EMBL" id="KGR78013.1"/>
    </source>
</evidence>
<feature type="transmembrane region" description="Helical" evidence="7">
    <location>
        <begin position="182"/>
        <end position="204"/>
    </location>
</feature>
<feature type="transmembrane region" description="Helical" evidence="7">
    <location>
        <begin position="12"/>
        <end position="38"/>
    </location>
</feature>
<keyword evidence="2 7" id="KW-0813">Transport</keyword>
<reference evidence="9 10" key="1">
    <citation type="submission" date="2014-02" db="EMBL/GenBank/DDBJ databases">
        <title>Draft genome sequence of Lysinibacillus manganicus DSM 26584T.</title>
        <authorList>
            <person name="Zhang F."/>
            <person name="Wang G."/>
            <person name="Zhang L."/>
        </authorList>
    </citation>
    <scope>NUCLEOTIDE SEQUENCE [LARGE SCALE GENOMIC DNA]</scope>
    <source>
        <strain evidence="9 10">DSM 26584</strain>
    </source>
</reference>
<dbReference type="Gene3D" id="1.10.3720.10">
    <property type="entry name" value="MetI-like"/>
    <property type="match status" value="1"/>
</dbReference>
<evidence type="ECO:0000313" key="10">
    <source>
        <dbReference type="Proteomes" id="UP000030416"/>
    </source>
</evidence>
<keyword evidence="5 7" id="KW-1133">Transmembrane helix</keyword>
<dbReference type="SUPFAM" id="SSF161098">
    <property type="entry name" value="MetI-like"/>
    <property type="match status" value="1"/>
</dbReference>
<dbReference type="CDD" id="cd06261">
    <property type="entry name" value="TM_PBP2"/>
    <property type="match status" value="1"/>
</dbReference>